<dbReference type="NCBIfam" id="TIGR00182">
    <property type="entry name" value="plsX"/>
    <property type="match status" value="1"/>
</dbReference>
<dbReference type="EC" id="2.3.1.274" evidence="8 10"/>
<protein>
    <recommendedName>
        <fullName evidence="8 10">Phosphate acyltransferase</fullName>
        <ecNumber evidence="8 10">2.3.1.274</ecNumber>
    </recommendedName>
    <alternativeName>
        <fullName evidence="10">Acyl-ACP phosphotransacylase</fullName>
    </alternativeName>
    <alternativeName>
        <fullName evidence="10">Acyl-[acyl-carrier-protein]--phosphate acyltransferase</fullName>
    </alternativeName>
    <alternativeName>
        <fullName evidence="10">Phosphate-acyl-ACP acyltransferase</fullName>
    </alternativeName>
</protein>
<dbReference type="PIRSF" id="PIRSF002465">
    <property type="entry name" value="Phsphlp_syn_PlsX"/>
    <property type="match status" value="1"/>
</dbReference>
<evidence type="ECO:0000313" key="12">
    <source>
        <dbReference type="Proteomes" id="UP001058364"/>
    </source>
</evidence>
<dbReference type="EMBL" id="CP103423">
    <property type="protein sequence ID" value="UWD34396.1"/>
    <property type="molecule type" value="Genomic_DNA"/>
</dbReference>
<comment type="similarity">
    <text evidence="10">Belongs to the PlsX family.</text>
</comment>
<evidence type="ECO:0000313" key="11">
    <source>
        <dbReference type="EMBL" id="UWD34396.1"/>
    </source>
</evidence>
<comment type="catalytic activity">
    <reaction evidence="1 10">
        <text>a fatty acyl-[ACP] + phosphate = an acyl phosphate + holo-[ACP]</text>
        <dbReference type="Rhea" id="RHEA:42292"/>
        <dbReference type="Rhea" id="RHEA-COMP:9685"/>
        <dbReference type="Rhea" id="RHEA-COMP:14125"/>
        <dbReference type="ChEBI" id="CHEBI:43474"/>
        <dbReference type="ChEBI" id="CHEBI:59918"/>
        <dbReference type="ChEBI" id="CHEBI:64479"/>
        <dbReference type="ChEBI" id="CHEBI:138651"/>
        <dbReference type="EC" id="2.3.1.274"/>
    </reaction>
</comment>
<sequence length="331" mass="37039">MKTIAFDLMGSDGKISESIAAINEFLTKNQDYKIFLVGDKLEIEKYLNPQFINENKVEILNETRVAKANENNIREISKQTTSMSIALDLVSDNKASAILSAGDSGTYLGLATLKIKRLNNVSRAAFMPMIPTLKENKFFLLLDAGANLVVKPEYFDQWAIISSTFYKNLFNIDNPTVGLVNIGTEEYKGFDYHTEANLLLKENKNINYKGFIETRDLLKGEIDIVLADGYAGNITLKTMEGTVLNFSKLLKEKLTKKIIRKILSLLLKPAFKEVKERLDYRNIGAAWVIGLNGIVIKSHGSSDKKAYLGALNQIKLAIESDILNKTKKALE</sequence>
<dbReference type="InterPro" id="IPR012281">
    <property type="entry name" value="Phospholipid_synth_PlsX-like"/>
</dbReference>
<dbReference type="Pfam" id="PF02504">
    <property type="entry name" value="FA_synthesis"/>
    <property type="match status" value="1"/>
</dbReference>
<dbReference type="HAMAP" id="MF_00019">
    <property type="entry name" value="PlsX"/>
    <property type="match status" value="1"/>
</dbReference>
<comment type="subcellular location">
    <subcellularLocation>
        <location evidence="10">Cytoplasm</location>
    </subcellularLocation>
    <text evidence="10">Associated with the membrane possibly through PlsY.</text>
</comment>
<keyword evidence="12" id="KW-1185">Reference proteome</keyword>
<dbReference type="SUPFAM" id="SSF53659">
    <property type="entry name" value="Isocitrate/Isopropylmalate dehydrogenase-like"/>
    <property type="match status" value="1"/>
</dbReference>
<dbReference type="Proteomes" id="UP001058364">
    <property type="component" value="Chromosome"/>
</dbReference>
<accession>A0ABY5TWN3</accession>
<dbReference type="GO" id="GO:0043811">
    <property type="term" value="F:phosphate:acyl-[acyl carrier protein] acyltransferase activity"/>
    <property type="evidence" value="ECO:0007669"/>
    <property type="project" value="UniProtKB-EC"/>
</dbReference>
<gene>
    <name evidence="10 11" type="primary">plsX</name>
    <name evidence="11" type="ORF">NX772_01025</name>
</gene>
<dbReference type="PANTHER" id="PTHR30100">
    <property type="entry name" value="FATTY ACID/PHOSPHOLIPID SYNTHESIS PROTEIN PLSX"/>
    <property type="match status" value="1"/>
</dbReference>
<keyword evidence="7 10" id="KW-1208">Phospholipid metabolism</keyword>
<dbReference type="InterPro" id="IPR003664">
    <property type="entry name" value="FA_synthesis"/>
</dbReference>
<keyword evidence="6 10" id="KW-0594">Phospholipid biosynthesis</keyword>
<evidence type="ECO:0000256" key="5">
    <source>
        <dbReference type="ARBA" id="ARBA00023098"/>
    </source>
</evidence>
<evidence type="ECO:0000256" key="8">
    <source>
        <dbReference type="ARBA" id="ARBA00024069"/>
    </source>
</evidence>
<comment type="subunit">
    <text evidence="9 10">Homodimer. Probably interacts with PlsY.</text>
</comment>
<proteinExistence type="inferred from homology"/>
<evidence type="ECO:0000256" key="3">
    <source>
        <dbReference type="ARBA" id="ARBA00022516"/>
    </source>
</evidence>
<keyword evidence="5 10" id="KW-0443">Lipid metabolism</keyword>
<organism evidence="11 12">
    <name type="scientific">Mesomycoplasma molare</name>
    <dbReference type="NCBI Taxonomy" id="171288"/>
    <lineage>
        <taxon>Bacteria</taxon>
        <taxon>Bacillati</taxon>
        <taxon>Mycoplasmatota</taxon>
        <taxon>Mycoplasmoidales</taxon>
        <taxon>Metamycoplasmataceae</taxon>
        <taxon>Mesomycoplasma</taxon>
    </lineage>
</organism>
<dbReference type="PANTHER" id="PTHR30100:SF1">
    <property type="entry name" value="PHOSPHATE ACYLTRANSFERASE"/>
    <property type="match status" value="1"/>
</dbReference>
<evidence type="ECO:0000256" key="9">
    <source>
        <dbReference type="ARBA" id="ARBA00046608"/>
    </source>
</evidence>
<reference evidence="11" key="1">
    <citation type="submission" date="2022-08" db="EMBL/GenBank/DDBJ databases">
        <title>Complete genome sequence of Mycoplasma molare type strain H 542.</title>
        <authorList>
            <person name="Spergser J."/>
        </authorList>
    </citation>
    <scope>NUCLEOTIDE SEQUENCE</scope>
    <source>
        <strain evidence="11">H 542</strain>
    </source>
</reference>
<evidence type="ECO:0000256" key="4">
    <source>
        <dbReference type="ARBA" id="ARBA00022679"/>
    </source>
</evidence>
<evidence type="ECO:0000256" key="10">
    <source>
        <dbReference type="HAMAP-Rule" id="MF_00019"/>
    </source>
</evidence>
<keyword evidence="11" id="KW-0012">Acyltransferase</keyword>
<keyword evidence="4 10" id="KW-0808">Transferase</keyword>
<evidence type="ECO:0000256" key="1">
    <source>
        <dbReference type="ARBA" id="ARBA00001232"/>
    </source>
</evidence>
<comment type="pathway">
    <text evidence="10">Lipid metabolism; phospholipid metabolism.</text>
</comment>
<dbReference type="RefSeq" id="WP_027123255.1">
    <property type="nucleotide sequence ID" value="NZ_CP103423.1"/>
</dbReference>
<evidence type="ECO:0000256" key="7">
    <source>
        <dbReference type="ARBA" id="ARBA00023264"/>
    </source>
</evidence>
<dbReference type="Gene3D" id="3.40.718.10">
    <property type="entry name" value="Isopropylmalate Dehydrogenase"/>
    <property type="match status" value="1"/>
</dbReference>
<comment type="function">
    <text evidence="10">Catalyzes the reversible formation of acyl-phosphate (acyl-PO(4)) from acyl-[acyl-carrier-protein] (acyl-ACP). This enzyme utilizes acyl-ACP as fatty acyl donor, but not acyl-CoA.</text>
</comment>
<keyword evidence="2 10" id="KW-0963">Cytoplasm</keyword>
<evidence type="ECO:0000256" key="2">
    <source>
        <dbReference type="ARBA" id="ARBA00022490"/>
    </source>
</evidence>
<evidence type="ECO:0000256" key="6">
    <source>
        <dbReference type="ARBA" id="ARBA00023209"/>
    </source>
</evidence>
<keyword evidence="3 10" id="KW-0444">Lipid biosynthesis</keyword>
<name>A0ABY5TWN3_9BACT</name>